<keyword evidence="3" id="KW-1185">Reference proteome</keyword>
<comment type="caution">
    <text evidence="2">The sequence shown here is derived from an EMBL/GenBank/DDBJ whole genome shotgun (WGS) entry which is preliminary data.</text>
</comment>
<evidence type="ECO:0000313" key="3">
    <source>
        <dbReference type="Proteomes" id="UP000322873"/>
    </source>
</evidence>
<gene>
    <name evidence="2" type="ORF">EYC84_010112</name>
</gene>
<keyword evidence="1" id="KW-1133">Transmembrane helix</keyword>
<dbReference type="Proteomes" id="UP000322873">
    <property type="component" value="Unassembled WGS sequence"/>
</dbReference>
<organism evidence="2 3">
    <name type="scientific">Monilinia fructicola</name>
    <name type="common">Brown rot fungus</name>
    <name type="synonym">Ciboria fructicola</name>
    <dbReference type="NCBI Taxonomy" id="38448"/>
    <lineage>
        <taxon>Eukaryota</taxon>
        <taxon>Fungi</taxon>
        <taxon>Dikarya</taxon>
        <taxon>Ascomycota</taxon>
        <taxon>Pezizomycotina</taxon>
        <taxon>Leotiomycetes</taxon>
        <taxon>Helotiales</taxon>
        <taxon>Sclerotiniaceae</taxon>
        <taxon>Monilinia</taxon>
    </lineage>
</organism>
<accession>A0A5M9JBP8</accession>
<evidence type="ECO:0000313" key="2">
    <source>
        <dbReference type="EMBL" id="KAA8567028.1"/>
    </source>
</evidence>
<keyword evidence="1" id="KW-0472">Membrane</keyword>
<evidence type="ECO:0000256" key="1">
    <source>
        <dbReference type="SAM" id="Phobius"/>
    </source>
</evidence>
<keyword evidence="1" id="KW-0812">Transmembrane</keyword>
<dbReference type="AlphaFoldDB" id="A0A5M9JBP8"/>
<feature type="transmembrane region" description="Helical" evidence="1">
    <location>
        <begin position="43"/>
        <end position="66"/>
    </location>
</feature>
<name>A0A5M9JBP8_MONFR</name>
<proteinExistence type="predicted"/>
<reference evidence="2 3" key="1">
    <citation type="submission" date="2019-06" db="EMBL/GenBank/DDBJ databases">
        <title>Genome Sequence of the Brown Rot Fungal Pathogen Monilinia fructicola.</title>
        <authorList>
            <person name="De Miccolis Angelini R.M."/>
            <person name="Landi L."/>
            <person name="Abate D."/>
            <person name="Pollastro S."/>
            <person name="Romanazzi G."/>
            <person name="Faretra F."/>
        </authorList>
    </citation>
    <scope>NUCLEOTIDE SEQUENCE [LARGE SCALE GENOMIC DNA]</scope>
    <source>
        <strain evidence="2 3">Mfrc123</strain>
    </source>
</reference>
<dbReference type="EMBL" id="VICG01000011">
    <property type="protein sequence ID" value="KAA8567028.1"/>
    <property type="molecule type" value="Genomic_DNA"/>
</dbReference>
<protein>
    <submittedName>
        <fullName evidence="2">Uncharacterized protein</fullName>
    </submittedName>
</protein>
<sequence>MGRAVVTELGRDCIGWRDHEDWFGLDTLLRAYEIHIRYLHSKWCWVSFIFHAIGGSLWLGLGWIGYIDWVGNVLLGLGGCEGLVVGEGEGEHEVCVGIRVCDWAWEDELGVVNGDACTKGGMKGTKNVKEQMDSYDSVG</sequence>